<name>A0A6N1X4Z1_9BURK</name>
<dbReference type="Proteomes" id="UP000509579">
    <property type="component" value="Chromosome"/>
</dbReference>
<keyword evidence="2" id="KW-1185">Reference proteome</keyword>
<evidence type="ECO:0000313" key="1">
    <source>
        <dbReference type="EMBL" id="QKV54377.1"/>
    </source>
</evidence>
<accession>A0A6N1X4Z1</accession>
<proteinExistence type="predicted"/>
<dbReference type="KEGG" id="aant:HUK68_16485"/>
<dbReference type="Gene3D" id="3.30.1460.10">
    <property type="match status" value="1"/>
</dbReference>
<dbReference type="AlphaFoldDB" id="A0A6N1X4Z1"/>
<organism evidence="1 2">
    <name type="scientific">Comamonas antarctica</name>
    <dbReference type="NCBI Taxonomy" id="2743470"/>
    <lineage>
        <taxon>Bacteria</taxon>
        <taxon>Pseudomonadati</taxon>
        <taxon>Pseudomonadota</taxon>
        <taxon>Betaproteobacteria</taxon>
        <taxon>Burkholderiales</taxon>
        <taxon>Comamonadaceae</taxon>
        <taxon>Comamonas</taxon>
    </lineage>
</organism>
<evidence type="ECO:0008006" key="3">
    <source>
        <dbReference type="Google" id="ProtNLM"/>
    </source>
</evidence>
<reference evidence="1 2" key="1">
    <citation type="submission" date="2020-06" db="EMBL/GenBank/DDBJ databases">
        <title>Acidovorax antarctica sp. nov., isolated from Corinth ice sheet soil, Antarctic Fields Peninsula.</title>
        <authorList>
            <person name="Xu Q."/>
            <person name="Peng F."/>
        </authorList>
    </citation>
    <scope>NUCLEOTIDE SEQUENCE [LARGE SCALE GENOMIC DNA]</scope>
    <source>
        <strain evidence="1 2">16-35-5</strain>
    </source>
</reference>
<sequence length="124" mass="13655">MRQLEQVLAEFGRDIGLQGLEPGASGDVQLRLASGALLGASMQGEEVVLHYAEPVQFDTARLVFKGMQRVAQSETAADPVQIGWRQTAQGEWLVAGTRLPLERLNAREVHRLGGHLQTWLAQLR</sequence>
<protein>
    <recommendedName>
        <fullName evidence="3">Tir chaperone protein (CesT) family protein</fullName>
    </recommendedName>
</protein>
<dbReference type="SUPFAM" id="SSF69635">
    <property type="entry name" value="Type III secretory system chaperone-like"/>
    <property type="match status" value="1"/>
</dbReference>
<dbReference type="EMBL" id="CP054840">
    <property type="protein sequence ID" value="QKV54377.1"/>
    <property type="molecule type" value="Genomic_DNA"/>
</dbReference>
<gene>
    <name evidence="1" type="ORF">HUK68_16485</name>
</gene>
<dbReference type="RefSeq" id="WP_175505177.1">
    <property type="nucleotide sequence ID" value="NZ_CP054840.1"/>
</dbReference>
<evidence type="ECO:0000313" key="2">
    <source>
        <dbReference type="Proteomes" id="UP000509579"/>
    </source>
</evidence>